<dbReference type="Pfam" id="PF03795">
    <property type="entry name" value="YCII"/>
    <property type="match status" value="1"/>
</dbReference>
<dbReference type="InterPro" id="IPR011008">
    <property type="entry name" value="Dimeric_a/b-barrel"/>
</dbReference>
<reference evidence="3 4" key="1">
    <citation type="submission" date="2019-02" db="EMBL/GenBank/DDBJ databases">
        <title>Genomic Encyclopedia of Type Strains, Phase IV (KMG-IV): sequencing the most valuable type-strain genomes for metagenomic binning, comparative biology and taxonomic classification.</title>
        <authorList>
            <person name="Goeker M."/>
        </authorList>
    </citation>
    <scope>NUCLEOTIDE SEQUENCE [LARGE SCALE GENOMIC DNA]</scope>
    <source>
        <strain evidence="3 4">DSM 101727</strain>
    </source>
</reference>
<comment type="caution">
    <text evidence="3">The sequence shown here is derived from an EMBL/GenBank/DDBJ whole genome shotgun (WGS) entry which is preliminary data.</text>
</comment>
<evidence type="ECO:0000259" key="2">
    <source>
        <dbReference type="Pfam" id="PF03795"/>
    </source>
</evidence>
<comment type="similarity">
    <text evidence="1">Belongs to the YciI family.</text>
</comment>
<gene>
    <name evidence="3" type="ORF">EV193_101239</name>
</gene>
<evidence type="ECO:0000256" key="1">
    <source>
        <dbReference type="ARBA" id="ARBA00007689"/>
    </source>
</evidence>
<dbReference type="RefSeq" id="WP_130342055.1">
    <property type="nucleotide sequence ID" value="NZ_SGWQ01000001.1"/>
</dbReference>
<dbReference type="PANTHER" id="PTHR37828:SF1">
    <property type="entry name" value="YCII-RELATED DOMAIN-CONTAINING PROTEIN"/>
    <property type="match status" value="1"/>
</dbReference>
<dbReference type="PANTHER" id="PTHR37828">
    <property type="entry name" value="GSR2449 PROTEIN"/>
    <property type="match status" value="1"/>
</dbReference>
<dbReference type="SUPFAM" id="SSF54909">
    <property type="entry name" value="Dimeric alpha+beta barrel"/>
    <property type="match status" value="1"/>
</dbReference>
<accession>A0A4Q7L530</accession>
<dbReference type="InterPro" id="IPR005545">
    <property type="entry name" value="YCII"/>
</dbReference>
<dbReference type="Gene3D" id="3.30.70.1060">
    <property type="entry name" value="Dimeric alpha+beta barrel"/>
    <property type="match status" value="1"/>
</dbReference>
<dbReference type="EMBL" id="SGWQ01000001">
    <property type="protein sequence ID" value="RZS44364.1"/>
    <property type="molecule type" value="Genomic_DNA"/>
</dbReference>
<sequence length="100" mass="11549">MYVVLLTYTAPLEEVDYALPDHYAWLDRQFEAGNFLVSGRREPRTGGVIITRPMTRDHVITIMETDPFVLRKLVHYEVIEFQATRTVPELNACNEALARP</sequence>
<proteinExistence type="inferred from homology"/>
<dbReference type="OrthoDB" id="9814407at2"/>
<name>A0A4Q7L530_9PSEU</name>
<evidence type="ECO:0000313" key="3">
    <source>
        <dbReference type="EMBL" id="RZS44364.1"/>
    </source>
</evidence>
<evidence type="ECO:0000313" key="4">
    <source>
        <dbReference type="Proteomes" id="UP000294257"/>
    </source>
</evidence>
<feature type="domain" description="YCII-related" evidence="2">
    <location>
        <begin position="1"/>
        <end position="81"/>
    </location>
</feature>
<dbReference type="AlphaFoldDB" id="A0A4Q7L530"/>
<protein>
    <submittedName>
        <fullName evidence="3">Uncharacterized protein YciI</fullName>
    </submittedName>
</protein>
<keyword evidence="4" id="KW-1185">Reference proteome</keyword>
<organism evidence="3 4">
    <name type="scientific">Herbihabitans rhizosphaerae</name>
    <dbReference type="NCBI Taxonomy" id="1872711"/>
    <lineage>
        <taxon>Bacteria</taxon>
        <taxon>Bacillati</taxon>
        <taxon>Actinomycetota</taxon>
        <taxon>Actinomycetes</taxon>
        <taxon>Pseudonocardiales</taxon>
        <taxon>Pseudonocardiaceae</taxon>
        <taxon>Herbihabitans</taxon>
    </lineage>
</organism>
<dbReference type="Proteomes" id="UP000294257">
    <property type="component" value="Unassembled WGS sequence"/>
</dbReference>